<dbReference type="AlphaFoldDB" id="M1ZHB5"/>
<proteinExistence type="predicted"/>
<dbReference type="EMBL" id="LT669839">
    <property type="protein sequence ID" value="SHD76005.1"/>
    <property type="molecule type" value="Genomic_DNA"/>
</dbReference>
<feature type="transmembrane region" description="Helical" evidence="1">
    <location>
        <begin position="125"/>
        <end position="146"/>
    </location>
</feature>
<protein>
    <submittedName>
        <fullName evidence="2">Uncharacterized protein</fullName>
    </submittedName>
</protein>
<dbReference type="HOGENOM" id="CLU_1313650_0_0_9"/>
<keyword evidence="3" id="KW-1185">Reference proteome</keyword>
<keyword evidence="1" id="KW-1133">Transmembrane helix</keyword>
<accession>M1ZHB5</accession>
<feature type="transmembrane region" description="Helical" evidence="1">
    <location>
        <begin position="158"/>
        <end position="181"/>
    </location>
</feature>
<feature type="transmembrane region" description="Helical" evidence="1">
    <location>
        <begin position="103"/>
        <end position="119"/>
    </location>
</feature>
<keyword evidence="1" id="KW-0472">Membrane</keyword>
<keyword evidence="1" id="KW-0812">Transmembrane</keyword>
<name>M1ZHB5_9FIRM</name>
<feature type="transmembrane region" description="Helical" evidence="1">
    <location>
        <begin position="28"/>
        <end position="45"/>
    </location>
</feature>
<evidence type="ECO:0000313" key="2">
    <source>
        <dbReference type="EMBL" id="SHD76005.1"/>
    </source>
</evidence>
<reference evidence="2 3" key="1">
    <citation type="submission" date="2016-11" db="EMBL/GenBank/DDBJ databases">
        <authorList>
            <person name="Manzoor S."/>
        </authorList>
    </citation>
    <scope>NUCLEOTIDE SEQUENCE [LARGE SCALE GENOMIC DNA]</scope>
    <source>
        <strain evidence="2">Clostridium ultunense strain Esp</strain>
    </source>
</reference>
<evidence type="ECO:0000313" key="3">
    <source>
        <dbReference type="Proteomes" id="UP000245423"/>
    </source>
</evidence>
<feature type="transmembrane region" description="Helical" evidence="1">
    <location>
        <begin position="5"/>
        <end position="22"/>
    </location>
</feature>
<feature type="transmembrane region" description="Helical" evidence="1">
    <location>
        <begin position="52"/>
        <end position="72"/>
    </location>
</feature>
<dbReference type="Proteomes" id="UP000245423">
    <property type="component" value="Chromosome 1"/>
</dbReference>
<organism evidence="2 3">
    <name type="scientific">[Clostridium] ultunense Esp</name>
    <dbReference type="NCBI Taxonomy" id="1288971"/>
    <lineage>
        <taxon>Bacteria</taxon>
        <taxon>Bacillati</taxon>
        <taxon>Bacillota</taxon>
        <taxon>Tissierellia</taxon>
        <taxon>Tissierellales</taxon>
        <taxon>Tepidimicrobiaceae</taxon>
        <taxon>Schnuerera</taxon>
    </lineage>
</organism>
<sequence length="209" mass="24018">MKRNSYSFGLLLVFVGILFLLLNLKVLNMDWVLFLLSIGLIIGYFSQKHIGYLISGLVLLGISLISILNQYVFPEINVKSFLFLWIFGVMSLALYFKQKNKGFLIISVILPALGTYNLIEELAFYDVNWVLFLLFGIAFYIAYIIGYRSSGIEWPKHLAWIMVAISILLLISSRTVIRFGFWKLISYIIPIMLIGIGIKIIYNIVKLKE</sequence>
<gene>
    <name evidence="2" type="ORF">CUESP1_0621</name>
</gene>
<dbReference type="RefSeq" id="WP_005588620.1">
    <property type="nucleotide sequence ID" value="NZ_LT669839.1"/>
</dbReference>
<feature type="transmembrane region" description="Helical" evidence="1">
    <location>
        <begin position="187"/>
        <end position="205"/>
    </location>
</feature>
<feature type="transmembrane region" description="Helical" evidence="1">
    <location>
        <begin position="78"/>
        <end position="96"/>
    </location>
</feature>
<dbReference type="OrthoDB" id="1707728at2"/>
<evidence type="ECO:0000256" key="1">
    <source>
        <dbReference type="SAM" id="Phobius"/>
    </source>
</evidence>